<feature type="region of interest" description="Disordered" evidence="1">
    <location>
        <begin position="63"/>
        <end position="119"/>
    </location>
</feature>
<keyword evidence="2" id="KW-1133">Transmembrane helix</keyword>
<evidence type="ECO:0000256" key="2">
    <source>
        <dbReference type="SAM" id="Phobius"/>
    </source>
</evidence>
<gene>
    <name evidence="3" type="ORF">DN068_03615</name>
</gene>
<accession>A0A2W2C214</accession>
<dbReference type="EMBL" id="QKTW01000006">
    <property type="protein sequence ID" value="PZF74113.1"/>
    <property type="molecule type" value="Genomic_DNA"/>
</dbReference>
<feature type="compositionally biased region" description="Basic and acidic residues" evidence="1">
    <location>
        <begin position="64"/>
        <end position="78"/>
    </location>
</feature>
<comment type="caution">
    <text evidence="3">The sequence shown here is derived from an EMBL/GenBank/DDBJ whole genome shotgun (WGS) entry which is preliminary data.</text>
</comment>
<evidence type="ECO:0000313" key="4">
    <source>
        <dbReference type="Proteomes" id="UP000248745"/>
    </source>
</evidence>
<organism evidence="3 4">
    <name type="scientific">Taibaiella soli</name>
    <dbReference type="NCBI Taxonomy" id="1649169"/>
    <lineage>
        <taxon>Bacteria</taxon>
        <taxon>Pseudomonadati</taxon>
        <taxon>Bacteroidota</taxon>
        <taxon>Chitinophagia</taxon>
        <taxon>Chitinophagales</taxon>
        <taxon>Chitinophagaceae</taxon>
        <taxon>Taibaiella</taxon>
    </lineage>
</organism>
<evidence type="ECO:0000256" key="1">
    <source>
        <dbReference type="SAM" id="MobiDB-lite"/>
    </source>
</evidence>
<name>A0A2W2C214_9BACT</name>
<keyword evidence="4" id="KW-1185">Reference proteome</keyword>
<dbReference type="Proteomes" id="UP000248745">
    <property type="component" value="Unassembled WGS sequence"/>
</dbReference>
<keyword evidence="2" id="KW-0812">Transmembrane</keyword>
<protein>
    <submittedName>
        <fullName evidence="3">Uncharacterized protein</fullName>
    </submittedName>
</protein>
<keyword evidence="2" id="KW-0472">Membrane</keyword>
<sequence>MAANNYFCAGHLNQNLYMAHETHHESSHGTEIKSKTAMSASFWFVLILAGLFIAAVNFVNVESNTKEEGEGVKTEEVHGATSETPAAEHATEEHAAPAEGAATTEAAHQTADTAHAASH</sequence>
<feature type="transmembrane region" description="Helical" evidence="2">
    <location>
        <begin position="40"/>
        <end position="59"/>
    </location>
</feature>
<proteinExistence type="predicted"/>
<reference evidence="3 4" key="1">
    <citation type="submission" date="2018-06" db="EMBL/GenBank/DDBJ databases">
        <title>Mucibacter soli gen. nov., sp. nov., a new member of the family Chitinophagaceae producing mucin.</title>
        <authorList>
            <person name="Kim M.-K."/>
            <person name="Park S."/>
            <person name="Kim T.-S."/>
            <person name="Joung Y."/>
            <person name="Han J.-H."/>
            <person name="Kim S.B."/>
        </authorList>
    </citation>
    <scope>NUCLEOTIDE SEQUENCE [LARGE SCALE GENOMIC DNA]</scope>
    <source>
        <strain evidence="3 4">R1-15</strain>
    </source>
</reference>
<feature type="compositionally biased region" description="Low complexity" evidence="1">
    <location>
        <begin position="97"/>
        <end position="119"/>
    </location>
</feature>
<evidence type="ECO:0000313" key="3">
    <source>
        <dbReference type="EMBL" id="PZF74113.1"/>
    </source>
</evidence>
<dbReference type="AlphaFoldDB" id="A0A2W2C214"/>